<dbReference type="InterPro" id="IPR025724">
    <property type="entry name" value="GAG-pre-integrase_dom"/>
</dbReference>
<evidence type="ECO:0000313" key="2">
    <source>
        <dbReference type="EnsemblPlants" id="AUR62026559-RA:cds"/>
    </source>
</evidence>
<sequence length="243" mass="27201">MVACFLQSVELDEDTSQQSEAQDEKQQQMTFQSEEGYMAFTAVEDRNAGIFRYLRGTADIGLVYGNDKECLVTGYSDSDYAADVDTRRSVTGYVFTLGGSVGEDEDDNCVTHISADQYQQFIEYCKNSEAEQVEHAANMDHTQRSTVVLGRLESGLYAVTDQVGVEDKKSYVKADHEALMSTSEDVKLWHLRLGHLPFSKLHILNKALPKIGKNCDVFCQVCPKAKQSRKSFPISTYRTSVLS</sequence>
<dbReference type="AlphaFoldDB" id="A0A803MBU2"/>
<protein>
    <recommendedName>
        <fullName evidence="1">GAG-pre-integrase domain-containing protein</fullName>
    </recommendedName>
</protein>
<dbReference type="Gramene" id="AUR62026559-RA">
    <property type="protein sequence ID" value="AUR62026559-RA:cds"/>
    <property type="gene ID" value="AUR62026559"/>
</dbReference>
<proteinExistence type="predicted"/>
<dbReference type="PANTHER" id="PTHR11439">
    <property type="entry name" value="GAG-POL-RELATED RETROTRANSPOSON"/>
    <property type="match status" value="1"/>
</dbReference>
<dbReference type="Proteomes" id="UP000596660">
    <property type="component" value="Unplaced"/>
</dbReference>
<keyword evidence="3" id="KW-1185">Reference proteome</keyword>
<feature type="domain" description="GAG-pre-integrase" evidence="1">
    <location>
        <begin position="178"/>
        <end position="227"/>
    </location>
</feature>
<name>A0A803MBU2_CHEQI</name>
<evidence type="ECO:0000259" key="1">
    <source>
        <dbReference type="Pfam" id="PF13976"/>
    </source>
</evidence>
<evidence type="ECO:0000313" key="3">
    <source>
        <dbReference type="Proteomes" id="UP000596660"/>
    </source>
</evidence>
<dbReference type="PANTHER" id="PTHR11439:SF467">
    <property type="entry name" value="INTEGRASE CATALYTIC DOMAIN-CONTAINING PROTEIN"/>
    <property type="match status" value="1"/>
</dbReference>
<reference evidence="2" key="2">
    <citation type="submission" date="2021-03" db="UniProtKB">
        <authorList>
            <consortium name="EnsemblPlants"/>
        </authorList>
    </citation>
    <scope>IDENTIFICATION</scope>
</reference>
<reference evidence="2" key="1">
    <citation type="journal article" date="2017" name="Nature">
        <title>The genome of Chenopodium quinoa.</title>
        <authorList>
            <person name="Jarvis D.E."/>
            <person name="Ho Y.S."/>
            <person name="Lightfoot D.J."/>
            <person name="Schmoeckel S.M."/>
            <person name="Li B."/>
            <person name="Borm T.J.A."/>
            <person name="Ohyanagi H."/>
            <person name="Mineta K."/>
            <person name="Michell C.T."/>
            <person name="Saber N."/>
            <person name="Kharbatia N.M."/>
            <person name="Rupper R.R."/>
            <person name="Sharp A.R."/>
            <person name="Dally N."/>
            <person name="Boughton B.A."/>
            <person name="Woo Y.H."/>
            <person name="Gao G."/>
            <person name="Schijlen E.G.W.M."/>
            <person name="Guo X."/>
            <person name="Momin A.A."/>
            <person name="Negrao S."/>
            <person name="Al-Babili S."/>
            <person name="Gehring C."/>
            <person name="Roessner U."/>
            <person name="Jung C."/>
            <person name="Murphy K."/>
            <person name="Arold S.T."/>
            <person name="Gojobori T."/>
            <person name="van der Linden C.G."/>
            <person name="van Loo E.N."/>
            <person name="Jellen E.N."/>
            <person name="Maughan P.J."/>
            <person name="Tester M."/>
        </authorList>
    </citation>
    <scope>NUCLEOTIDE SEQUENCE [LARGE SCALE GENOMIC DNA]</scope>
    <source>
        <strain evidence="2">cv. PI 614886</strain>
    </source>
</reference>
<organism evidence="2 3">
    <name type="scientific">Chenopodium quinoa</name>
    <name type="common">Quinoa</name>
    <dbReference type="NCBI Taxonomy" id="63459"/>
    <lineage>
        <taxon>Eukaryota</taxon>
        <taxon>Viridiplantae</taxon>
        <taxon>Streptophyta</taxon>
        <taxon>Embryophyta</taxon>
        <taxon>Tracheophyta</taxon>
        <taxon>Spermatophyta</taxon>
        <taxon>Magnoliopsida</taxon>
        <taxon>eudicotyledons</taxon>
        <taxon>Gunneridae</taxon>
        <taxon>Pentapetalae</taxon>
        <taxon>Caryophyllales</taxon>
        <taxon>Chenopodiaceae</taxon>
        <taxon>Chenopodioideae</taxon>
        <taxon>Atripliceae</taxon>
        <taxon>Chenopodium</taxon>
    </lineage>
</organism>
<accession>A0A803MBU2</accession>
<dbReference type="EnsemblPlants" id="AUR62026559-RA">
    <property type="protein sequence ID" value="AUR62026559-RA:cds"/>
    <property type="gene ID" value="AUR62026559"/>
</dbReference>
<dbReference type="Pfam" id="PF13976">
    <property type="entry name" value="gag_pre-integrs"/>
    <property type="match status" value="1"/>
</dbReference>